<gene>
    <name evidence="1" type="ORF">FEM03_06140</name>
</gene>
<dbReference type="AlphaFoldDB" id="A0A5R8KHC3"/>
<comment type="caution">
    <text evidence="1">The sequence shown here is derived from an EMBL/GenBank/DDBJ whole genome shotgun (WGS) entry which is preliminary data.</text>
</comment>
<accession>A0A5R8KHC3</accession>
<organism evidence="1 2">
    <name type="scientific">Phragmitibacter flavus</name>
    <dbReference type="NCBI Taxonomy" id="2576071"/>
    <lineage>
        <taxon>Bacteria</taxon>
        <taxon>Pseudomonadati</taxon>
        <taxon>Verrucomicrobiota</taxon>
        <taxon>Verrucomicrobiia</taxon>
        <taxon>Verrucomicrobiales</taxon>
        <taxon>Verrucomicrobiaceae</taxon>
        <taxon>Phragmitibacter</taxon>
    </lineage>
</organism>
<dbReference type="EMBL" id="VAUV01000004">
    <property type="protein sequence ID" value="TLD71716.1"/>
    <property type="molecule type" value="Genomic_DNA"/>
</dbReference>
<sequence length="165" mass="17723">MRVLHTLMGVRFLGLVESILFLLLVAICLPGCSPSPGDAITDVLNQCAAIGSASAQYEQDQGIQARFIATEFQRVDVSACPGDFRMAFQVHVFAWQNAEEYLAKNTLGTAFLEGFLAGLTDNPAWIGKTSSDVAVANQQINETYFTLTQVAAAHGARIPRSVAGE</sequence>
<reference evidence="1 2" key="1">
    <citation type="submission" date="2019-05" db="EMBL/GenBank/DDBJ databases">
        <title>Verrucobacter flavum gen. nov., sp. nov. a new member of the family Verrucomicrobiaceae.</title>
        <authorList>
            <person name="Szuroczki S."/>
            <person name="Abbaszade G."/>
            <person name="Szabo A."/>
            <person name="Felfoldi T."/>
            <person name="Schumann P."/>
            <person name="Boka K."/>
            <person name="Keki Z."/>
            <person name="Toumi M."/>
            <person name="Toth E."/>
        </authorList>
    </citation>
    <scope>NUCLEOTIDE SEQUENCE [LARGE SCALE GENOMIC DNA]</scope>
    <source>
        <strain evidence="1 2">MG-N-17</strain>
    </source>
</reference>
<evidence type="ECO:0000313" key="1">
    <source>
        <dbReference type="EMBL" id="TLD71716.1"/>
    </source>
</evidence>
<name>A0A5R8KHC3_9BACT</name>
<keyword evidence="2" id="KW-1185">Reference proteome</keyword>
<proteinExistence type="predicted"/>
<evidence type="ECO:0000313" key="2">
    <source>
        <dbReference type="Proteomes" id="UP000306196"/>
    </source>
</evidence>
<dbReference type="Proteomes" id="UP000306196">
    <property type="component" value="Unassembled WGS sequence"/>
</dbReference>
<protein>
    <submittedName>
        <fullName evidence="1">Uncharacterized protein</fullName>
    </submittedName>
</protein>